<feature type="chain" id="PRO_5047289447" description="Peptidylprolyl isomerase" evidence="1">
    <location>
        <begin position="25"/>
        <end position="195"/>
    </location>
</feature>
<dbReference type="EMBL" id="JAENRR010000027">
    <property type="protein sequence ID" value="MBK3518104.1"/>
    <property type="molecule type" value="Genomic_DNA"/>
</dbReference>
<evidence type="ECO:0000256" key="1">
    <source>
        <dbReference type="SAM" id="SignalP"/>
    </source>
</evidence>
<dbReference type="InterPro" id="IPR046357">
    <property type="entry name" value="PPIase_dom_sf"/>
</dbReference>
<reference evidence="2 3" key="1">
    <citation type="submission" date="2021-01" db="EMBL/GenBank/DDBJ databases">
        <title>Carboxyliciviraga sp.nov., isolated from coastal sediments.</title>
        <authorList>
            <person name="Lu D."/>
            <person name="Zhang T."/>
        </authorList>
    </citation>
    <scope>NUCLEOTIDE SEQUENCE [LARGE SCALE GENOMIC DNA]</scope>
    <source>
        <strain evidence="2 3">N1Y132</strain>
    </source>
</reference>
<evidence type="ECO:0008006" key="4">
    <source>
        <dbReference type="Google" id="ProtNLM"/>
    </source>
</evidence>
<gene>
    <name evidence="2" type="ORF">JIV24_12235</name>
</gene>
<protein>
    <recommendedName>
        <fullName evidence="4">Peptidylprolyl isomerase</fullName>
    </recommendedName>
</protein>
<dbReference type="PROSITE" id="PS51257">
    <property type="entry name" value="PROKAR_LIPOPROTEIN"/>
    <property type="match status" value="1"/>
</dbReference>
<comment type="caution">
    <text evidence="2">The sequence shown here is derived from an EMBL/GenBank/DDBJ whole genome shotgun (WGS) entry which is preliminary data.</text>
</comment>
<dbReference type="Gene3D" id="3.10.50.40">
    <property type="match status" value="1"/>
</dbReference>
<organism evidence="2 3">
    <name type="scientific">Carboxylicivirga marina</name>
    <dbReference type="NCBI Taxonomy" id="2800988"/>
    <lineage>
        <taxon>Bacteria</taxon>
        <taxon>Pseudomonadati</taxon>
        <taxon>Bacteroidota</taxon>
        <taxon>Bacteroidia</taxon>
        <taxon>Marinilabiliales</taxon>
        <taxon>Marinilabiliaceae</taxon>
        <taxon>Carboxylicivirga</taxon>
    </lineage>
</organism>
<keyword evidence="3" id="KW-1185">Reference proteome</keyword>
<dbReference type="Proteomes" id="UP000605676">
    <property type="component" value="Unassembled WGS sequence"/>
</dbReference>
<keyword evidence="1" id="KW-0732">Signal</keyword>
<proteinExistence type="predicted"/>
<evidence type="ECO:0000313" key="2">
    <source>
        <dbReference type="EMBL" id="MBK3518104.1"/>
    </source>
</evidence>
<name>A0ABS1HLR4_9BACT</name>
<accession>A0ABS1HLR4</accession>
<dbReference type="RefSeq" id="WP_200465332.1">
    <property type="nucleotide sequence ID" value="NZ_JAENRR010000027.1"/>
</dbReference>
<sequence length="195" mass="22067">MNKRKVFNQTILAVFVLSVGFASCETNNNYFNAKEALEQEQALLERYYNEEMENGLSRLDSTTAVTVDTVDHRYESGMMMYHTHIGEGDSIGAYKTVGFRYNRYQIFIDTDTITNEETTVEVLLESNEYSITPFSFTTYPVGGAPVAGSNVFPGVNEAIMHMRLFGKAKVVLPSTIADNQFQPHIFEIEVTTVRR</sequence>
<feature type="signal peptide" evidence="1">
    <location>
        <begin position="1"/>
        <end position="24"/>
    </location>
</feature>
<evidence type="ECO:0000313" key="3">
    <source>
        <dbReference type="Proteomes" id="UP000605676"/>
    </source>
</evidence>